<dbReference type="Gene3D" id="2.60.40.4100">
    <property type="entry name" value="Zona pellucida, ZP-C domain"/>
    <property type="match status" value="1"/>
</dbReference>
<feature type="signal peptide" evidence="5">
    <location>
        <begin position="1"/>
        <end position="18"/>
    </location>
</feature>
<evidence type="ECO:0000256" key="5">
    <source>
        <dbReference type="SAM" id="SignalP"/>
    </source>
</evidence>
<dbReference type="Gene3D" id="2.60.40.3210">
    <property type="entry name" value="Zona pellucida, ZP-N domain"/>
    <property type="match status" value="1"/>
</dbReference>
<accession>A0A8S4PV37</accession>
<keyword evidence="8" id="KW-1185">Reference proteome</keyword>
<proteinExistence type="predicted"/>
<sequence>MWLKTATILLLAAIIADATSKWHEVQRDACIETKKKIVIEKSNPSLETCKKLCDDEKSFTCGSIDYLPEHKGPLFGIFKSNAMCHIHENSNDAKLFNPCPNRDGWDHYGKIIEKKLATQLPKTTTTTRAPTSTTTTLVTKRTTTTRAPTSTTTRAPTSTTTTPRTQRTTTTRAPTSTTTRAQTSTTTTRAPTTTTRRPTTTRLTKQHLKTRLPTAHPKTRLPTAHPKTRLPTAHPKTRLPTYSPSSHNTSFVQSLGEGAVNCTSDLNVNILVPSSIITKENLNTDRPLHVEGNPECKITYNGGLAVFTGEMSLTECFELTEDQNNIVYEAKLIGGSTPAQNGVIIRKSQFALDIKCKYDRLAEIGPARFVATRGKVSYKDEEMGEFKFSLKLYEDSNITKLVSTEREITTTDMVYADLRMTEIGSAVLKMGIQDCFASPSENRENAINTYPIIEDKCFTDDTVVKVMSSDTRYEFGFMAFQFTGDIKQIYLHCKAAVCKANDKTGACDQPSKKCEGKKLKRSLSNTTTAEIFGKSHLVHKRSVYEAAATQGVIAQDRMARSIPITSDAIMLEQPESSFSIKEAFGKTSWPIALMCMVGLALNITLVVALVVRKIRKRIPAP</sequence>
<keyword evidence="4" id="KW-0812">Transmembrane</keyword>
<dbReference type="PANTHER" id="PTHR14002:SF59">
    <property type="entry name" value="CUB AND ZONA PELLUCIDA-LIKE DOMAIN-CONTAINING PROTEIN 1-RELATED"/>
    <property type="match status" value="1"/>
</dbReference>
<comment type="caution">
    <text evidence="7">The sequence shown here is derived from an EMBL/GenBank/DDBJ whole genome shotgun (WGS) entry which is preliminary data.</text>
</comment>
<dbReference type="AlphaFoldDB" id="A0A8S4PV37"/>
<feature type="compositionally biased region" description="Low complexity" evidence="3">
    <location>
        <begin position="121"/>
        <end position="203"/>
    </location>
</feature>
<feature type="transmembrane region" description="Helical" evidence="4">
    <location>
        <begin position="589"/>
        <end position="611"/>
    </location>
</feature>
<evidence type="ECO:0000256" key="2">
    <source>
        <dbReference type="ARBA" id="ARBA00023157"/>
    </source>
</evidence>
<dbReference type="PROSITE" id="PS51034">
    <property type="entry name" value="ZP_2"/>
    <property type="match status" value="1"/>
</dbReference>
<feature type="domain" description="ZP" evidence="6">
    <location>
        <begin position="261"/>
        <end position="514"/>
    </location>
</feature>
<dbReference type="Pfam" id="PF00100">
    <property type="entry name" value="Zona_pellucida"/>
    <property type="match status" value="1"/>
</dbReference>
<feature type="chain" id="PRO_5035856664" description="ZP domain-containing protein" evidence="5">
    <location>
        <begin position="19"/>
        <end position="621"/>
    </location>
</feature>
<keyword evidence="4" id="KW-0472">Membrane</keyword>
<feature type="region of interest" description="Disordered" evidence="3">
    <location>
        <begin position="121"/>
        <end position="248"/>
    </location>
</feature>
<keyword evidence="1 5" id="KW-0732">Signal</keyword>
<dbReference type="InterPro" id="IPR055355">
    <property type="entry name" value="ZP-C"/>
</dbReference>
<evidence type="ECO:0000256" key="4">
    <source>
        <dbReference type="SAM" id="Phobius"/>
    </source>
</evidence>
<evidence type="ECO:0000313" key="7">
    <source>
        <dbReference type="EMBL" id="CAH1797936.1"/>
    </source>
</evidence>
<evidence type="ECO:0000259" key="6">
    <source>
        <dbReference type="PROSITE" id="PS51034"/>
    </source>
</evidence>
<evidence type="ECO:0000313" key="8">
    <source>
        <dbReference type="Proteomes" id="UP000749559"/>
    </source>
</evidence>
<reference evidence="7" key="1">
    <citation type="submission" date="2022-03" db="EMBL/GenBank/DDBJ databases">
        <authorList>
            <person name="Martin C."/>
        </authorList>
    </citation>
    <scope>NUCLEOTIDE SEQUENCE</scope>
</reference>
<dbReference type="InterPro" id="IPR042235">
    <property type="entry name" value="ZP-C_dom"/>
</dbReference>
<evidence type="ECO:0000256" key="1">
    <source>
        <dbReference type="ARBA" id="ARBA00022729"/>
    </source>
</evidence>
<evidence type="ECO:0000256" key="3">
    <source>
        <dbReference type="SAM" id="MobiDB-lite"/>
    </source>
</evidence>
<dbReference type="PANTHER" id="PTHR14002">
    <property type="entry name" value="ENDOGLIN/TGF-BETA RECEPTOR TYPE III"/>
    <property type="match status" value="1"/>
</dbReference>
<dbReference type="Gene3D" id="3.50.4.10">
    <property type="entry name" value="Hepatocyte Growth Factor"/>
    <property type="match status" value="1"/>
</dbReference>
<dbReference type="OrthoDB" id="5977047at2759"/>
<name>A0A8S4PV37_OWEFU</name>
<dbReference type="SMART" id="SM00241">
    <property type="entry name" value="ZP"/>
    <property type="match status" value="1"/>
</dbReference>
<dbReference type="InterPro" id="IPR001507">
    <property type="entry name" value="ZP_dom"/>
</dbReference>
<dbReference type="Proteomes" id="UP000749559">
    <property type="component" value="Unassembled WGS sequence"/>
</dbReference>
<keyword evidence="4" id="KW-1133">Transmembrane helix</keyword>
<dbReference type="EMBL" id="CAIIXF020000010">
    <property type="protein sequence ID" value="CAH1797936.1"/>
    <property type="molecule type" value="Genomic_DNA"/>
</dbReference>
<keyword evidence="2" id="KW-1015">Disulfide bond</keyword>
<organism evidence="7 8">
    <name type="scientific">Owenia fusiformis</name>
    <name type="common">Polychaete worm</name>
    <dbReference type="NCBI Taxonomy" id="6347"/>
    <lineage>
        <taxon>Eukaryota</taxon>
        <taxon>Metazoa</taxon>
        <taxon>Spiralia</taxon>
        <taxon>Lophotrochozoa</taxon>
        <taxon>Annelida</taxon>
        <taxon>Polychaeta</taxon>
        <taxon>Sedentaria</taxon>
        <taxon>Canalipalpata</taxon>
        <taxon>Sabellida</taxon>
        <taxon>Oweniida</taxon>
        <taxon>Oweniidae</taxon>
        <taxon>Owenia</taxon>
    </lineage>
</organism>
<protein>
    <recommendedName>
        <fullName evidence="6">ZP domain-containing protein</fullName>
    </recommendedName>
</protein>
<gene>
    <name evidence="7" type="ORF">OFUS_LOCUS22138</name>
</gene>